<keyword evidence="2" id="KW-1185">Reference proteome</keyword>
<proteinExistence type="predicted"/>
<evidence type="ECO:0000313" key="1">
    <source>
        <dbReference type="EMBL" id="EFN89210.1"/>
    </source>
</evidence>
<name>E2B502_HARSA</name>
<sequence>MLLPLSLVGAIVCPRHKELLATIVLLGQLLHLPKVIVVVLQKGRLFAQFDELYLFANRNRNYFIFVPSTEFRASIVDVELARMSVKHYLGSVFPSPRGNQHGARMFRPLNQMFSLQGTSNVLLGSRNQLMRRPCSPEEMTEIPFGDVMV</sequence>
<gene>
    <name evidence="1" type="ORF">EAI_07713</name>
</gene>
<organism evidence="2">
    <name type="scientific">Harpegnathos saltator</name>
    <name type="common">Jerdon's jumping ant</name>
    <dbReference type="NCBI Taxonomy" id="610380"/>
    <lineage>
        <taxon>Eukaryota</taxon>
        <taxon>Metazoa</taxon>
        <taxon>Ecdysozoa</taxon>
        <taxon>Arthropoda</taxon>
        <taxon>Hexapoda</taxon>
        <taxon>Insecta</taxon>
        <taxon>Pterygota</taxon>
        <taxon>Neoptera</taxon>
        <taxon>Endopterygota</taxon>
        <taxon>Hymenoptera</taxon>
        <taxon>Apocrita</taxon>
        <taxon>Aculeata</taxon>
        <taxon>Formicoidea</taxon>
        <taxon>Formicidae</taxon>
        <taxon>Ponerinae</taxon>
        <taxon>Ponerini</taxon>
        <taxon>Harpegnathos</taxon>
    </lineage>
</organism>
<protein>
    <submittedName>
        <fullName evidence="1">Uncharacterized protein</fullName>
    </submittedName>
</protein>
<dbReference type="AlphaFoldDB" id="E2B502"/>
<reference evidence="1 2" key="1">
    <citation type="journal article" date="2010" name="Science">
        <title>Genomic comparison of the ants Camponotus floridanus and Harpegnathos saltator.</title>
        <authorList>
            <person name="Bonasio R."/>
            <person name="Zhang G."/>
            <person name="Ye C."/>
            <person name="Mutti N.S."/>
            <person name="Fang X."/>
            <person name="Qin N."/>
            <person name="Donahue G."/>
            <person name="Yang P."/>
            <person name="Li Q."/>
            <person name="Li C."/>
            <person name="Zhang P."/>
            <person name="Huang Z."/>
            <person name="Berger S.L."/>
            <person name="Reinberg D."/>
            <person name="Wang J."/>
            <person name="Liebig J."/>
        </authorList>
    </citation>
    <scope>NUCLEOTIDE SEQUENCE [LARGE SCALE GENOMIC DNA]</scope>
    <source>
        <strain evidence="1 2">R22 G/1</strain>
    </source>
</reference>
<accession>E2B502</accession>
<dbReference type="InParanoid" id="E2B502"/>
<evidence type="ECO:0000313" key="2">
    <source>
        <dbReference type="Proteomes" id="UP000008237"/>
    </source>
</evidence>
<dbReference type="EMBL" id="GL445685">
    <property type="protein sequence ID" value="EFN89210.1"/>
    <property type="molecule type" value="Genomic_DNA"/>
</dbReference>
<dbReference type="Proteomes" id="UP000008237">
    <property type="component" value="Unassembled WGS sequence"/>
</dbReference>